<evidence type="ECO:0000313" key="2">
    <source>
        <dbReference type="Proteomes" id="UP000286351"/>
    </source>
</evidence>
<comment type="caution">
    <text evidence="1">The sequence shown here is derived from an EMBL/GenBank/DDBJ whole genome shotgun (WGS) entry which is preliminary data.</text>
</comment>
<gene>
    <name evidence="1" type="ORF">BK664_22395</name>
</gene>
<name>A0A423JAK2_9PSED</name>
<evidence type="ECO:0000313" key="1">
    <source>
        <dbReference type="EMBL" id="RON34730.1"/>
    </source>
</evidence>
<dbReference type="Proteomes" id="UP000286351">
    <property type="component" value="Unassembled WGS sequence"/>
</dbReference>
<accession>A0A423JAK2</accession>
<protein>
    <submittedName>
        <fullName evidence="1">Uncharacterized protein</fullName>
    </submittedName>
</protein>
<reference evidence="1 2" key="1">
    <citation type="submission" date="2016-10" db="EMBL/GenBank/DDBJ databases">
        <title>Comparative genome analysis of multiple Pseudomonas spp. focuses on biocontrol and plant growth promoting traits.</title>
        <authorList>
            <person name="Tao X.-Y."/>
            <person name="Taylor C.G."/>
        </authorList>
    </citation>
    <scope>NUCLEOTIDE SEQUENCE [LARGE SCALE GENOMIC DNA]</scope>
    <source>
        <strain evidence="1 2">38D4</strain>
    </source>
</reference>
<sequence>MCARVVVDCPSGGNRGGVTAGSSGRLILGGENIGGLGAMLDSFPVMKRGLPLVAVASYLNDKKGGDGILISDRQRSR</sequence>
<dbReference type="AlphaFoldDB" id="A0A423JAK2"/>
<dbReference type="EMBL" id="MOBO01000023">
    <property type="protein sequence ID" value="RON34730.1"/>
    <property type="molecule type" value="Genomic_DNA"/>
</dbReference>
<organism evidence="1 2">
    <name type="scientific">Pseudomonas brassicacearum</name>
    <dbReference type="NCBI Taxonomy" id="930166"/>
    <lineage>
        <taxon>Bacteria</taxon>
        <taxon>Pseudomonadati</taxon>
        <taxon>Pseudomonadota</taxon>
        <taxon>Gammaproteobacteria</taxon>
        <taxon>Pseudomonadales</taxon>
        <taxon>Pseudomonadaceae</taxon>
        <taxon>Pseudomonas</taxon>
    </lineage>
</organism>
<proteinExistence type="predicted"/>